<evidence type="ECO:0000256" key="2">
    <source>
        <dbReference type="SAM" id="SignalP"/>
    </source>
</evidence>
<dbReference type="Proteomes" id="UP000001307">
    <property type="component" value="Unassembled WGS sequence"/>
</dbReference>
<dbReference type="EMBL" id="FN653017">
    <property type="protein sequence ID" value="CBY21238.1"/>
    <property type="molecule type" value="Genomic_DNA"/>
</dbReference>
<evidence type="ECO:0008006" key="6">
    <source>
        <dbReference type="Google" id="ProtNLM"/>
    </source>
</evidence>
<protein>
    <recommendedName>
        <fullName evidence="6">Secreted protein</fullName>
    </recommendedName>
</protein>
<gene>
    <name evidence="3" type="ORF">GSOID_T00008993001</name>
    <name evidence="4" type="ORF">GSOID_T00025585001</name>
</gene>
<feature type="region of interest" description="Disordered" evidence="1">
    <location>
        <begin position="29"/>
        <end position="52"/>
    </location>
</feature>
<feature type="chain" id="PRO_5007653889" description="Secreted protein" evidence="2">
    <location>
        <begin position="22"/>
        <end position="75"/>
    </location>
</feature>
<keyword evidence="5" id="KW-1185">Reference proteome</keyword>
<keyword evidence="2" id="KW-0732">Signal</keyword>
<evidence type="ECO:0000313" key="4">
    <source>
        <dbReference type="EMBL" id="CBY31668.1"/>
    </source>
</evidence>
<organism evidence="3">
    <name type="scientific">Oikopleura dioica</name>
    <name type="common">Tunicate</name>
    <dbReference type="NCBI Taxonomy" id="34765"/>
    <lineage>
        <taxon>Eukaryota</taxon>
        <taxon>Metazoa</taxon>
        <taxon>Chordata</taxon>
        <taxon>Tunicata</taxon>
        <taxon>Appendicularia</taxon>
        <taxon>Copelata</taxon>
        <taxon>Oikopleuridae</taxon>
        <taxon>Oikopleura</taxon>
    </lineage>
</organism>
<proteinExistence type="predicted"/>
<accession>E4WVT5</accession>
<sequence>MAFLLVEWTLISIFLTWKAQMRTTRLAAPLREPTDHPLPPSPPRDPHVRVGTPGTTLQCVRCSVAISAIRPKNQQ</sequence>
<dbReference type="Proteomes" id="UP000011014">
    <property type="component" value="Unassembled WGS sequence"/>
</dbReference>
<feature type="signal peptide" evidence="2">
    <location>
        <begin position="1"/>
        <end position="21"/>
    </location>
</feature>
<dbReference type="InParanoid" id="E4WVT5"/>
<evidence type="ECO:0000313" key="5">
    <source>
        <dbReference type="Proteomes" id="UP000001307"/>
    </source>
</evidence>
<reference evidence="3" key="1">
    <citation type="journal article" date="2010" name="Science">
        <title>Plasticity of animal genome architecture unmasked by rapid evolution of a pelagic tunicate.</title>
        <authorList>
            <person name="Denoeud F."/>
            <person name="Henriet S."/>
            <person name="Mungpakdee S."/>
            <person name="Aury J.M."/>
            <person name="Da Silva C."/>
            <person name="Brinkmann H."/>
            <person name="Mikhaleva J."/>
            <person name="Olsen L.C."/>
            <person name="Jubin C."/>
            <person name="Canestro C."/>
            <person name="Bouquet J.M."/>
            <person name="Danks G."/>
            <person name="Poulain J."/>
            <person name="Campsteijn C."/>
            <person name="Adamski M."/>
            <person name="Cross I."/>
            <person name="Yadetie F."/>
            <person name="Muffato M."/>
            <person name="Louis A."/>
            <person name="Butcher S."/>
            <person name="Tsagkogeorga G."/>
            <person name="Konrad A."/>
            <person name="Singh S."/>
            <person name="Jensen M.F."/>
            <person name="Cong E.H."/>
            <person name="Eikeseth-Otteraa H."/>
            <person name="Noel B."/>
            <person name="Anthouard V."/>
            <person name="Porcel B.M."/>
            <person name="Kachouri-Lafond R."/>
            <person name="Nishino A."/>
            <person name="Ugolini M."/>
            <person name="Chourrout P."/>
            <person name="Nishida H."/>
            <person name="Aasland R."/>
            <person name="Huzurbazar S."/>
            <person name="Westhof E."/>
            <person name="Delsuc F."/>
            <person name="Lehrach H."/>
            <person name="Reinhardt R."/>
            <person name="Weissenbach J."/>
            <person name="Roy S.W."/>
            <person name="Artiguenave F."/>
            <person name="Postlethwait J.H."/>
            <person name="Manak J.R."/>
            <person name="Thompson E.M."/>
            <person name="Jaillon O."/>
            <person name="Du Pasquier L."/>
            <person name="Boudinot P."/>
            <person name="Liberles D.A."/>
            <person name="Volff J.N."/>
            <person name="Philippe H."/>
            <person name="Lenhard B."/>
            <person name="Roest Crollius H."/>
            <person name="Wincker P."/>
            <person name="Chourrout D."/>
        </authorList>
    </citation>
    <scope>NUCLEOTIDE SEQUENCE [LARGE SCALE GENOMIC DNA]</scope>
</reference>
<dbReference type="EMBL" id="FN654312">
    <property type="protein sequence ID" value="CBY31668.1"/>
    <property type="molecule type" value="Genomic_DNA"/>
</dbReference>
<name>E4WVT5_OIKDI</name>
<dbReference type="AlphaFoldDB" id="E4WVT5"/>
<evidence type="ECO:0000313" key="3">
    <source>
        <dbReference type="EMBL" id="CBY21238.1"/>
    </source>
</evidence>
<evidence type="ECO:0000256" key="1">
    <source>
        <dbReference type="SAM" id="MobiDB-lite"/>
    </source>
</evidence>